<reference evidence="7" key="1">
    <citation type="submission" date="2020-01" db="EMBL/GenBank/DDBJ databases">
        <title>First Reported Case and Whole Genome of Weissella confusa in an Equid.</title>
        <authorList>
            <person name="Little S.V."/>
            <person name="Lawhon S.D."/>
        </authorList>
    </citation>
    <scope>NUCLEOTIDE SEQUENCE</scope>
    <source>
        <strain evidence="7">718955</strain>
    </source>
</reference>
<dbReference type="GO" id="GO:0005525">
    <property type="term" value="F:GTP binding"/>
    <property type="evidence" value="ECO:0007669"/>
    <property type="project" value="UniProtKB-KW"/>
</dbReference>
<dbReference type="InterPro" id="IPR020602">
    <property type="entry name" value="GTP_CycHdrlase_I_dom"/>
</dbReference>
<dbReference type="InterPro" id="IPR001474">
    <property type="entry name" value="GTP_CycHdrlase_I"/>
</dbReference>
<dbReference type="InterPro" id="IPR043134">
    <property type="entry name" value="GTP-CH-I_N"/>
</dbReference>
<dbReference type="NCBIfam" id="NF006825">
    <property type="entry name" value="PRK09347.1-2"/>
    <property type="match status" value="1"/>
</dbReference>
<comment type="subunit">
    <text evidence="5">Homopolymer.</text>
</comment>
<keyword evidence="4 5" id="KW-0378">Hydrolase</keyword>
<evidence type="ECO:0000256" key="1">
    <source>
        <dbReference type="ARBA" id="ARBA00001052"/>
    </source>
</evidence>
<feature type="domain" description="GTP cyclohydrolase I" evidence="6">
    <location>
        <begin position="6"/>
        <end position="181"/>
    </location>
</feature>
<dbReference type="Gene3D" id="3.30.1130.10">
    <property type="match status" value="1"/>
</dbReference>
<organism evidence="7 8">
    <name type="scientific">Weissella confusa</name>
    <name type="common">Lactobacillus confusus</name>
    <dbReference type="NCBI Taxonomy" id="1583"/>
    <lineage>
        <taxon>Bacteria</taxon>
        <taxon>Bacillati</taxon>
        <taxon>Bacillota</taxon>
        <taxon>Bacilli</taxon>
        <taxon>Lactobacillales</taxon>
        <taxon>Lactobacillaceae</taxon>
        <taxon>Weissella</taxon>
    </lineage>
</organism>
<dbReference type="FunFam" id="3.30.1130.10:FF:000001">
    <property type="entry name" value="GTP cyclohydrolase 1"/>
    <property type="match status" value="1"/>
</dbReference>
<proteinExistence type="inferred from homology"/>
<dbReference type="RefSeq" id="WP_161691540.1">
    <property type="nucleotide sequence ID" value="NZ_JAAAMQ010000027.1"/>
</dbReference>
<keyword evidence="5" id="KW-0862">Zinc</keyword>
<dbReference type="PANTHER" id="PTHR11109">
    <property type="entry name" value="GTP CYCLOHYDROLASE I"/>
    <property type="match status" value="1"/>
</dbReference>
<dbReference type="HAMAP" id="MF_00223">
    <property type="entry name" value="FolE"/>
    <property type="match status" value="1"/>
</dbReference>
<comment type="pathway">
    <text evidence="2 5">Cofactor biosynthesis; 7,8-dihydroneopterin triphosphate biosynthesis; 7,8-dihydroneopterin triphosphate from GTP: step 1/1.</text>
</comment>
<keyword evidence="5" id="KW-0547">Nucleotide-binding</keyword>
<evidence type="ECO:0000313" key="7">
    <source>
        <dbReference type="EMBL" id="NBA12403.1"/>
    </source>
</evidence>
<dbReference type="GO" id="GO:0006729">
    <property type="term" value="P:tetrahydrobiopterin biosynthetic process"/>
    <property type="evidence" value="ECO:0007669"/>
    <property type="project" value="TreeGrafter"/>
</dbReference>
<feature type="binding site" evidence="5">
    <location>
        <position position="77"/>
    </location>
    <ligand>
        <name>Zn(2+)</name>
        <dbReference type="ChEBI" id="CHEBI:29105"/>
    </ligand>
</feature>
<dbReference type="InterPro" id="IPR043133">
    <property type="entry name" value="GTP-CH-I_C/QueF"/>
</dbReference>
<dbReference type="EC" id="3.5.4.16" evidence="5"/>
<evidence type="ECO:0000256" key="3">
    <source>
        <dbReference type="ARBA" id="ARBA00022563"/>
    </source>
</evidence>
<comment type="catalytic activity">
    <reaction evidence="1 5">
        <text>GTP + H2O = 7,8-dihydroneopterin 3'-triphosphate + formate + H(+)</text>
        <dbReference type="Rhea" id="RHEA:17473"/>
        <dbReference type="ChEBI" id="CHEBI:15377"/>
        <dbReference type="ChEBI" id="CHEBI:15378"/>
        <dbReference type="ChEBI" id="CHEBI:15740"/>
        <dbReference type="ChEBI" id="CHEBI:37565"/>
        <dbReference type="ChEBI" id="CHEBI:58462"/>
        <dbReference type="EC" id="3.5.4.16"/>
    </reaction>
</comment>
<evidence type="ECO:0000259" key="6">
    <source>
        <dbReference type="Pfam" id="PF01227"/>
    </source>
</evidence>
<keyword evidence="3 5" id="KW-0554">One-carbon metabolism</keyword>
<name>A0AAJ3DCE1_WEICO</name>
<accession>A0AAJ3DCE1</accession>
<dbReference type="Pfam" id="PF01227">
    <property type="entry name" value="GTP_cyclohydroI"/>
    <property type="match status" value="1"/>
</dbReference>
<keyword evidence="5" id="KW-0479">Metal-binding</keyword>
<dbReference type="PANTHER" id="PTHR11109:SF7">
    <property type="entry name" value="GTP CYCLOHYDROLASE 1"/>
    <property type="match status" value="1"/>
</dbReference>
<comment type="similarity">
    <text evidence="5">Belongs to the GTP cyclohydrolase I family.</text>
</comment>
<dbReference type="Proteomes" id="UP000719917">
    <property type="component" value="Unassembled WGS sequence"/>
</dbReference>
<comment type="caution">
    <text evidence="7">The sequence shown here is derived from an EMBL/GenBank/DDBJ whole genome shotgun (WGS) entry which is preliminary data.</text>
</comment>
<evidence type="ECO:0000256" key="5">
    <source>
        <dbReference type="HAMAP-Rule" id="MF_00223"/>
    </source>
</evidence>
<dbReference type="GO" id="GO:0006730">
    <property type="term" value="P:one-carbon metabolic process"/>
    <property type="evidence" value="ECO:0007669"/>
    <property type="project" value="UniProtKB-UniRule"/>
</dbReference>
<dbReference type="GO" id="GO:0008270">
    <property type="term" value="F:zinc ion binding"/>
    <property type="evidence" value="ECO:0007669"/>
    <property type="project" value="UniProtKB-UniRule"/>
</dbReference>
<feature type="binding site" evidence="5">
    <location>
        <position position="145"/>
    </location>
    <ligand>
        <name>Zn(2+)</name>
        <dbReference type="ChEBI" id="CHEBI:29105"/>
    </ligand>
</feature>
<protein>
    <recommendedName>
        <fullName evidence="5">GTP cyclohydrolase 1</fullName>
        <ecNumber evidence="5">3.5.4.16</ecNumber>
    </recommendedName>
    <alternativeName>
        <fullName evidence="5">GTP cyclohydrolase I</fullName>
        <shortName evidence="5">GTP-CH-I</shortName>
    </alternativeName>
</protein>
<dbReference type="NCBIfam" id="NF006826">
    <property type="entry name" value="PRK09347.1-3"/>
    <property type="match status" value="1"/>
</dbReference>
<feature type="binding site" evidence="5">
    <location>
        <position position="74"/>
    </location>
    <ligand>
        <name>Zn(2+)</name>
        <dbReference type="ChEBI" id="CHEBI:29105"/>
    </ligand>
</feature>
<keyword evidence="5" id="KW-0342">GTP-binding</keyword>
<dbReference type="GO" id="GO:0005737">
    <property type="term" value="C:cytoplasm"/>
    <property type="evidence" value="ECO:0007669"/>
    <property type="project" value="TreeGrafter"/>
</dbReference>
<dbReference type="GO" id="GO:0003934">
    <property type="term" value="F:GTP cyclohydrolase I activity"/>
    <property type="evidence" value="ECO:0007669"/>
    <property type="project" value="UniProtKB-UniRule"/>
</dbReference>
<evidence type="ECO:0000256" key="2">
    <source>
        <dbReference type="ARBA" id="ARBA00005080"/>
    </source>
</evidence>
<evidence type="ECO:0000256" key="4">
    <source>
        <dbReference type="ARBA" id="ARBA00022801"/>
    </source>
</evidence>
<gene>
    <name evidence="5 7" type="primary">folE</name>
    <name evidence="7" type="ORF">GTU77_09345</name>
</gene>
<dbReference type="AlphaFoldDB" id="A0AAJ3DCE1"/>
<dbReference type="SUPFAM" id="SSF55620">
    <property type="entry name" value="Tetrahydrobiopterin biosynthesis enzymes-like"/>
    <property type="match status" value="1"/>
</dbReference>
<dbReference type="Gene3D" id="1.10.286.10">
    <property type="match status" value="1"/>
</dbReference>
<evidence type="ECO:0000313" key="8">
    <source>
        <dbReference type="Proteomes" id="UP000719917"/>
    </source>
</evidence>
<dbReference type="GO" id="GO:0046654">
    <property type="term" value="P:tetrahydrofolate biosynthetic process"/>
    <property type="evidence" value="ECO:0007669"/>
    <property type="project" value="UniProtKB-UniRule"/>
</dbReference>
<sequence>MNEMKEAAVRQFLLAIGDNPQRAGLIDTPGRVIKANAEIFAHTGEKHFADYKLFDVDTDAEMVVLTDIPFYSMCEHHLLPFFGTATIAYQPKQHVIGLSKLPRLVEWAARRPSMQEELTTLIADELERILGAAGIGVHLSARHMCMEMRGINQPGTTTTSYVTRGSLKTDHGLRREFMEQVN</sequence>
<dbReference type="EMBL" id="JAAAMQ010000027">
    <property type="protein sequence ID" value="NBA12403.1"/>
    <property type="molecule type" value="Genomic_DNA"/>
</dbReference>